<accession>A0A5B7FZC2</accession>
<name>A0A5B7FZC2_PORTR</name>
<dbReference type="EMBL" id="VSRR010009617">
    <property type="protein sequence ID" value="MPC50609.1"/>
    <property type="molecule type" value="Genomic_DNA"/>
</dbReference>
<sequence length="75" mass="8362">MSSKDQKSLPATRDAEAAHPHFVEQLNGCRPLFVGQHRTVCCAELLVSYRNYGLPSRPVAPLNHLLHKAEDVLAR</sequence>
<protein>
    <submittedName>
        <fullName evidence="1">Uncharacterized protein</fullName>
    </submittedName>
</protein>
<evidence type="ECO:0000313" key="2">
    <source>
        <dbReference type="Proteomes" id="UP000324222"/>
    </source>
</evidence>
<reference evidence="1 2" key="1">
    <citation type="submission" date="2019-05" db="EMBL/GenBank/DDBJ databases">
        <title>Another draft genome of Portunus trituberculatus and its Hox gene families provides insights of decapod evolution.</title>
        <authorList>
            <person name="Jeong J.-H."/>
            <person name="Song I."/>
            <person name="Kim S."/>
            <person name="Choi T."/>
            <person name="Kim D."/>
            <person name="Ryu S."/>
            <person name="Kim W."/>
        </authorList>
    </citation>
    <scope>NUCLEOTIDE SEQUENCE [LARGE SCALE GENOMIC DNA]</scope>
    <source>
        <tissue evidence="1">Muscle</tissue>
    </source>
</reference>
<comment type="caution">
    <text evidence="1">The sequence shown here is derived from an EMBL/GenBank/DDBJ whole genome shotgun (WGS) entry which is preliminary data.</text>
</comment>
<dbReference type="AlphaFoldDB" id="A0A5B7FZC2"/>
<dbReference type="Proteomes" id="UP000324222">
    <property type="component" value="Unassembled WGS sequence"/>
</dbReference>
<gene>
    <name evidence="1" type="ORF">E2C01_044438</name>
</gene>
<organism evidence="1 2">
    <name type="scientific">Portunus trituberculatus</name>
    <name type="common">Swimming crab</name>
    <name type="synonym">Neptunus trituberculatus</name>
    <dbReference type="NCBI Taxonomy" id="210409"/>
    <lineage>
        <taxon>Eukaryota</taxon>
        <taxon>Metazoa</taxon>
        <taxon>Ecdysozoa</taxon>
        <taxon>Arthropoda</taxon>
        <taxon>Crustacea</taxon>
        <taxon>Multicrustacea</taxon>
        <taxon>Malacostraca</taxon>
        <taxon>Eumalacostraca</taxon>
        <taxon>Eucarida</taxon>
        <taxon>Decapoda</taxon>
        <taxon>Pleocyemata</taxon>
        <taxon>Brachyura</taxon>
        <taxon>Eubrachyura</taxon>
        <taxon>Portunoidea</taxon>
        <taxon>Portunidae</taxon>
        <taxon>Portuninae</taxon>
        <taxon>Portunus</taxon>
    </lineage>
</organism>
<proteinExistence type="predicted"/>
<keyword evidence="2" id="KW-1185">Reference proteome</keyword>
<evidence type="ECO:0000313" key="1">
    <source>
        <dbReference type="EMBL" id="MPC50609.1"/>
    </source>
</evidence>